<geneLocation type="mitochondrion" evidence="1"/>
<organism evidence="1">
    <name type="scientific">Carybdea alata</name>
    <name type="common">Hawaiian box jellyfish</name>
    <dbReference type="NCBI Taxonomy" id="1193083"/>
    <lineage>
        <taxon>Eukaryota</taxon>
        <taxon>Metazoa</taxon>
        <taxon>Cnidaria</taxon>
        <taxon>Cubozoa</taxon>
        <taxon>Carybdeida</taxon>
        <taxon>Alatinidae</taxon>
        <taxon>Alatina</taxon>
    </lineage>
</organism>
<dbReference type="AlphaFoldDB" id="X4XV78"/>
<dbReference type="SUPFAM" id="SSF56672">
    <property type="entry name" value="DNA/RNA polymerases"/>
    <property type="match status" value="1"/>
</dbReference>
<dbReference type="InterPro" id="IPR043502">
    <property type="entry name" value="DNA/RNA_pol_sf"/>
</dbReference>
<evidence type="ECO:0000313" key="1">
    <source>
        <dbReference type="EMBL" id="AHV78101.1"/>
    </source>
</evidence>
<accession>X4XV78</accession>
<reference evidence="1" key="2">
    <citation type="submission" date="2014-01" db="EMBL/GenBank/DDBJ databases">
        <authorList>
            <person name="Kayal E."/>
        </authorList>
    </citation>
    <scope>NUCLEOTIDE SEQUENCE</scope>
</reference>
<protein>
    <submittedName>
        <fullName evidence="1">Putative DNA polymerase type B</fullName>
    </submittedName>
</protein>
<name>X4XV78_CARAL</name>
<reference evidence="1" key="1">
    <citation type="journal article" date="2012" name="Genome Biol. Evol.">
        <title>Evolution of linear mitochondrial genomes in medusozoan cnidarians.</title>
        <authorList>
            <person name="Kayal E."/>
            <person name="Bentlage B."/>
            <person name="Collins A.G."/>
            <person name="Kayal M."/>
            <person name="Pirro S."/>
            <person name="Lavrov D.V."/>
        </authorList>
    </citation>
    <scope>NUCLEOTIDE SEQUENCE</scope>
</reference>
<sequence length="337" mass="38383">MRLPKNLKRGSSKLELIEKEEVNGHSAFLIFPPSSRKPLLLGFSPVGYFLPSCYKRSKIFNRLRGRSKDIGFLLEVIVKSIPSYTGVFKFSRGSPSLAKLSWNLSRVSLGNSWIGGVSRLLPHTHTTPFRYGYDINSLYPFCSLNLLPDKFLGLDLSPSLPNLFGFIQANVTFKLGNNTLLWGEGLFFSEEVKFLKKMGASVSTGYAMQFSSAINSNEDFIFTLFNRRKREKESLKLSKDLMNFWYGRLSFNTSPKSLCSNRRAWAQAIISYARITMVPFQLGRYGKCSHFNVDSIFLSQPLPPHLLGNKIGQWRNILRDGKWEPTNDRLYSIKSLT</sequence>
<keyword evidence="1" id="KW-0496">Mitochondrion</keyword>
<proteinExistence type="predicted"/>
<dbReference type="EMBL" id="KJ452782">
    <property type="protein sequence ID" value="AHV78101.1"/>
    <property type="molecule type" value="Genomic_DNA"/>
</dbReference>
<gene>
    <name evidence="1" type="primary">polB</name>
</gene>
<reference evidence="1" key="3">
    <citation type="submission" date="2014-04" db="EMBL/GenBank/DDBJ databases">
        <authorList>
            <person name="Kyal E."/>
            <person name="Lavrov D.V."/>
        </authorList>
    </citation>
    <scope>NUCLEOTIDE SEQUENCE</scope>
</reference>